<accession>A0ABV6MMT8</accession>
<dbReference type="SMART" id="SM00530">
    <property type="entry name" value="HTH_XRE"/>
    <property type="match status" value="1"/>
</dbReference>
<evidence type="ECO:0000256" key="1">
    <source>
        <dbReference type="SAM" id="MobiDB-lite"/>
    </source>
</evidence>
<evidence type="ECO:0000313" key="3">
    <source>
        <dbReference type="EMBL" id="MFC0541593.1"/>
    </source>
</evidence>
<dbReference type="InterPro" id="IPR001387">
    <property type="entry name" value="Cro/C1-type_HTH"/>
</dbReference>
<dbReference type="CDD" id="cd00093">
    <property type="entry name" value="HTH_XRE"/>
    <property type="match status" value="1"/>
</dbReference>
<dbReference type="PANTHER" id="PTHR35010:SF2">
    <property type="entry name" value="BLL4672 PROTEIN"/>
    <property type="match status" value="1"/>
</dbReference>
<reference evidence="3 4" key="1">
    <citation type="submission" date="2024-09" db="EMBL/GenBank/DDBJ databases">
        <authorList>
            <person name="Sun Q."/>
            <person name="Mori K."/>
        </authorList>
    </citation>
    <scope>NUCLEOTIDE SEQUENCE [LARGE SCALE GENOMIC DNA]</scope>
    <source>
        <strain evidence="3 4">TBRC 1432</strain>
    </source>
</reference>
<protein>
    <submittedName>
        <fullName evidence="3">Helix-turn-helix domain-containing protein</fullName>
    </submittedName>
</protein>
<dbReference type="Pfam" id="PF13560">
    <property type="entry name" value="HTH_31"/>
    <property type="match status" value="1"/>
</dbReference>
<evidence type="ECO:0000259" key="2">
    <source>
        <dbReference type="PROSITE" id="PS50943"/>
    </source>
</evidence>
<keyword evidence="4" id="KW-1185">Reference proteome</keyword>
<gene>
    <name evidence="3" type="ORF">ACFFH7_08880</name>
</gene>
<dbReference type="InterPro" id="IPR041413">
    <property type="entry name" value="MLTR_LBD"/>
</dbReference>
<dbReference type="RefSeq" id="WP_273942379.1">
    <property type="nucleotide sequence ID" value="NZ_CP097263.1"/>
</dbReference>
<comment type="caution">
    <text evidence="3">The sequence shown here is derived from an EMBL/GenBank/DDBJ whole genome shotgun (WGS) entry which is preliminary data.</text>
</comment>
<dbReference type="PANTHER" id="PTHR35010">
    <property type="entry name" value="BLL4672 PROTEIN-RELATED"/>
    <property type="match status" value="1"/>
</dbReference>
<dbReference type="PROSITE" id="PS50943">
    <property type="entry name" value="HTH_CROC1"/>
    <property type="match status" value="1"/>
</dbReference>
<dbReference type="SUPFAM" id="SSF47413">
    <property type="entry name" value="lambda repressor-like DNA-binding domains"/>
    <property type="match status" value="1"/>
</dbReference>
<organism evidence="3 4">
    <name type="scientific">Kutzneria chonburiensis</name>
    <dbReference type="NCBI Taxonomy" id="1483604"/>
    <lineage>
        <taxon>Bacteria</taxon>
        <taxon>Bacillati</taxon>
        <taxon>Actinomycetota</taxon>
        <taxon>Actinomycetes</taxon>
        <taxon>Pseudonocardiales</taxon>
        <taxon>Pseudonocardiaceae</taxon>
        <taxon>Kutzneria</taxon>
    </lineage>
</organism>
<dbReference type="InterPro" id="IPR010982">
    <property type="entry name" value="Lambda_DNA-bd_dom_sf"/>
</dbReference>
<dbReference type="Gene3D" id="3.30.450.180">
    <property type="match status" value="1"/>
</dbReference>
<dbReference type="Gene3D" id="1.10.260.40">
    <property type="entry name" value="lambda repressor-like DNA-binding domains"/>
    <property type="match status" value="1"/>
</dbReference>
<proteinExistence type="predicted"/>
<sequence length="282" mass="31655">MTGDAHRSELGDFLQARRSELSPEDVGLPGTGHRRRVRGLRREEVAALASISTDFYTRLEQGRRRASVEVLSALAQVLRLSADERDYVFELSGREQRPDRPAPQQPQPQLLRLLDDLTTTPAVVLGRRTDILAWNPMAAALFTDFGRLPVPHRNFVRLVFCDPTVRGRYPQWDYAARNGVAQLRREAAQDPDDPELVALVEELSARDKDFRLWWTEHQVAVRGAGTNQVRHPVVGDLTLDWAALVSTADPVQQLFTWTAQSGSPSHDALRELASRVSEAGRP</sequence>
<dbReference type="EMBL" id="JBHLUD010000002">
    <property type="protein sequence ID" value="MFC0541593.1"/>
    <property type="molecule type" value="Genomic_DNA"/>
</dbReference>
<dbReference type="Proteomes" id="UP001589810">
    <property type="component" value="Unassembled WGS sequence"/>
</dbReference>
<evidence type="ECO:0000313" key="4">
    <source>
        <dbReference type="Proteomes" id="UP001589810"/>
    </source>
</evidence>
<feature type="domain" description="HTH cro/C1-type" evidence="2">
    <location>
        <begin position="35"/>
        <end position="85"/>
    </location>
</feature>
<dbReference type="Pfam" id="PF17765">
    <property type="entry name" value="MLTR_LBD"/>
    <property type="match status" value="1"/>
</dbReference>
<name>A0ABV6MMT8_9PSEU</name>
<feature type="region of interest" description="Disordered" evidence="1">
    <location>
        <begin position="14"/>
        <end position="35"/>
    </location>
</feature>